<dbReference type="InterPro" id="IPR056884">
    <property type="entry name" value="NPHP3-like_N"/>
</dbReference>
<evidence type="ECO:0000256" key="2">
    <source>
        <dbReference type="SAM" id="MobiDB-lite"/>
    </source>
</evidence>
<keyword evidence="1" id="KW-0677">Repeat</keyword>
<dbReference type="Pfam" id="PF24883">
    <property type="entry name" value="NPHP3_N"/>
    <property type="match status" value="1"/>
</dbReference>
<evidence type="ECO:0000259" key="3">
    <source>
        <dbReference type="Pfam" id="PF24883"/>
    </source>
</evidence>
<evidence type="ECO:0000313" key="5">
    <source>
        <dbReference type="Proteomes" id="UP001219568"/>
    </source>
</evidence>
<comment type="caution">
    <text evidence="4">The sequence shown here is derived from an EMBL/GenBank/DDBJ whole genome shotgun (WGS) entry which is preliminary data.</text>
</comment>
<dbReference type="Pfam" id="PF23397">
    <property type="entry name" value="DUF7104"/>
    <property type="match status" value="1"/>
</dbReference>
<name>A0AAD6IHN9_PENCN</name>
<dbReference type="Gene3D" id="1.25.40.20">
    <property type="entry name" value="Ankyrin repeat-containing domain"/>
    <property type="match status" value="1"/>
</dbReference>
<dbReference type="Proteomes" id="UP001219568">
    <property type="component" value="Unassembled WGS sequence"/>
</dbReference>
<reference evidence="4" key="2">
    <citation type="submission" date="2023-01" db="EMBL/GenBank/DDBJ databases">
        <authorList>
            <person name="Petersen C."/>
        </authorList>
    </citation>
    <scope>NUCLEOTIDE SEQUENCE</scope>
    <source>
        <strain evidence="4">IBT 15450</strain>
    </source>
</reference>
<gene>
    <name evidence="4" type="ORF">N7460_004342</name>
</gene>
<feature type="region of interest" description="Disordered" evidence="2">
    <location>
        <begin position="1"/>
        <end position="67"/>
    </location>
</feature>
<dbReference type="PANTHER" id="PTHR10039">
    <property type="entry name" value="AMELOGENIN"/>
    <property type="match status" value="1"/>
</dbReference>
<protein>
    <recommendedName>
        <fullName evidence="3">Nephrocystin 3-like N-terminal domain-containing protein</fullName>
    </recommendedName>
</protein>
<dbReference type="SUPFAM" id="SSF52540">
    <property type="entry name" value="P-loop containing nucleoside triphosphate hydrolases"/>
    <property type="match status" value="1"/>
</dbReference>
<dbReference type="EMBL" id="JAQJZL010000003">
    <property type="protein sequence ID" value="KAJ6048195.1"/>
    <property type="molecule type" value="Genomic_DNA"/>
</dbReference>
<dbReference type="PANTHER" id="PTHR10039:SF16">
    <property type="entry name" value="GPI INOSITOL-DEACYLASE"/>
    <property type="match status" value="1"/>
</dbReference>
<feature type="domain" description="Nephrocystin 3-like N-terminal" evidence="3">
    <location>
        <begin position="343"/>
        <end position="513"/>
    </location>
</feature>
<sequence length="1519" mass="168868">MGGLRGLCCSKGDKGDNAQDAPVRPAQPRPERATQNTPASVKRETSLADSTSRKSSPGVPVQEKPIQQTLAKRDLWKEAFDSLDPSQQAYVAVSGVSTTAAIDQVIKDTTAKYEQWQKGGLKIRRKDGNDINIRDCAERILGAAMKASEVISTAVSFDPTGQASSAWTVISFGMSIVQNRLDRRDAIFAASEFLAETLSYYALIDINYRNQNVGSDHNLDQALLRVYSAILEFTVEVKKGRDENEAKRTLQSVLALTDQPLQTLKDAVNSQSAIADKWATLAANLGDRKRAAEHLSKTDALLADMKNLASKALTAEEEAQLVWISDAPYSDRQRALQKKRTSDTGLWLLDSPEYNDWKTAPGSLLWLPGISGCGKSVLCSTIIQDIQEDCSLDPSKLLGYWYFQFSVDATKSADTLARSLIRQLSRSPLLPAVTKIWEDHHLRGSQPGSNAVFAVLYDLLSNVTGDVYLVFDALDECPDDEESKERGPVLDLLDGLLGRQSKQVRIHILVTSRPEQDIKERLVRFSKIDLEAHLAEDVKTFVTSCLTKRPLNRWEAEIHHLIYAELLNSQERRFRWAELQIMALEKCRNEDQIKLALKTIPQSLEETYRKVLDNIGSNDEALARQILIIICLSPVILHAQTVANMVGLKFPEDLVDICTTSFISLFDEKVQLAHFSVQEFLIVPEEGGENHPCQFSATNGHKYLTEKTVDILLEQTEVLTQKSAKSNTFLYAATHWDIHMTAAGGIDQLSPELQAKISRLFTETIVYLNWVRAAGSNDQRVDNEWSKRLEECQPPIHRASMMGLVQAVDCLLAQGADPLQTHSVTLSYSLGCDSFVVAANSGHFGVLQALLDKAPPLEQAVAGMILVHIGHSKPGEPGLAVILQKLWDLGLFRKKSSDVANEIDEMLVCHSMMNWQSVALDIMEIFLDWQPRVSVPMSDRIFLTAVCKSTDVLDLLLERCEFHISSTFLEGLNSPEFSSGDNRTSGLALLAIKRPDEFPVDNNLSEKFAGDLSLEEMKSLMQVRKSDICVTAKVLELAALNTGLFAMLWPDREPGTVITELMLRNAVTNESHSREILTFMQEHMDPQMNSNEETIHELVSTATDGVATLELLLGLPSSSFSVSERLIEIISAHKEATEMLSLLVNRGFEVPITEGIVSSAASNQTQGPAVIQYLLNLHPKPLPVTESAAVAAVQNSEHGAEVLEILLQDASSSLLTDKVFEEACQNKAAMVALLNRRQNSLPIESMLLRIADDHLFGWDSAHFSRDILQVLLERNLVNVDETVVETLAANFYALDALLSWKPDSPITEKALIVGAKDDRSMRVMLEAGGSGLHVSEDVLLAATQTYNAMEVIKVIEHRCGPIDVTENLLRKAIREGPVSLNIGLLQRAPESLVAPFLSPSIWQDADLWNYKSRCIFLMGVFKKTVSRISESRSLDLPFDPEKERHSQLKELILYREAELSELPPVELAAEILAELCYNETIEKYCEGNQFEVTDRLIEAAERNRIADKEKLKSFLVQKR</sequence>
<accession>A0AAD6IHN9</accession>
<keyword evidence="5" id="KW-1185">Reference proteome</keyword>
<evidence type="ECO:0000313" key="4">
    <source>
        <dbReference type="EMBL" id="KAJ6048195.1"/>
    </source>
</evidence>
<proteinExistence type="predicted"/>
<evidence type="ECO:0000256" key="1">
    <source>
        <dbReference type="ARBA" id="ARBA00022737"/>
    </source>
</evidence>
<dbReference type="InterPro" id="IPR055530">
    <property type="entry name" value="DUF7104"/>
</dbReference>
<dbReference type="Gene3D" id="3.40.50.300">
    <property type="entry name" value="P-loop containing nucleotide triphosphate hydrolases"/>
    <property type="match status" value="1"/>
</dbReference>
<reference evidence="4" key="1">
    <citation type="journal article" date="2023" name="IMA Fungus">
        <title>Comparative genomic study of the Penicillium genus elucidates a diverse pangenome and 15 lateral gene transfer events.</title>
        <authorList>
            <person name="Petersen C."/>
            <person name="Sorensen T."/>
            <person name="Nielsen M.R."/>
            <person name="Sondergaard T.E."/>
            <person name="Sorensen J.L."/>
            <person name="Fitzpatrick D.A."/>
            <person name="Frisvad J.C."/>
            <person name="Nielsen K.L."/>
        </authorList>
    </citation>
    <scope>NUCLEOTIDE SEQUENCE</scope>
    <source>
        <strain evidence="4">IBT 15450</strain>
    </source>
</reference>
<organism evidence="4 5">
    <name type="scientific">Penicillium canescens</name>
    <dbReference type="NCBI Taxonomy" id="5083"/>
    <lineage>
        <taxon>Eukaryota</taxon>
        <taxon>Fungi</taxon>
        <taxon>Dikarya</taxon>
        <taxon>Ascomycota</taxon>
        <taxon>Pezizomycotina</taxon>
        <taxon>Eurotiomycetes</taxon>
        <taxon>Eurotiomycetidae</taxon>
        <taxon>Eurotiales</taxon>
        <taxon>Aspergillaceae</taxon>
        <taxon>Penicillium</taxon>
    </lineage>
</organism>
<dbReference type="InterPro" id="IPR027417">
    <property type="entry name" value="P-loop_NTPase"/>
</dbReference>
<dbReference type="InterPro" id="IPR036770">
    <property type="entry name" value="Ankyrin_rpt-contain_sf"/>
</dbReference>